<feature type="compositionally biased region" description="Basic and acidic residues" evidence="6">
    <location>
        <begin position="144"/>
        <end position="157"/>
    </location>
</feature>
<gene>
    <name evidence="8" type="ORF">g.19203</name>
</gene>
<dbReference type="GO" id="GO:0006281">
    <property type="term" value="P:DNA repair"/>
    <property type="evidence" value="ECO:0007669"/>
    <property type="project" value="UniProtKB-KW"/>
</dbReference>
<accession>A0A1B6M7R0</accession>
<proteinExistence type="inferred from homology"/>
<dbReference type="GO" id="GO:0005634">
    <property type="term" value="C:nucleus"/>
    <property type="evidence" value="ECO:0007669"/>
    <property type="project" value="TreeGrafter"/>
</dbReference>
<protein>
    <recommendedName>
        <fullName evidence="7">DNA ligase ATP-dependent N-terminal domain-containing protein</fullName>
    </recommendedName>
</protein>
<dbReference type="SUPFAM" id="SSF117018">
    <property type="entry name" value="ATP-dependent DNA ligase DNA-binding domain"/>
    <property type="match status" value="1"/>
</dbReference>
<dbReference type="GO" id="GO:0005739">
    <property type="term" value="C:mitochondrion"/>
    <property type="evidence" value="ECO:0007669"/>
    <property type="project" value="TreeGrafter"/>
</dbReference>
<reference evidence="8" key="1">
    <citation type="submission" date="2015-11" db="EMBL/GenBank/DDBJ databases">
        <title>De novo transcriptome assembly of four potential Pierce s Disease insect vectors from Arizona vineyards.</title>
        <authorList>
            <person name="Tassone E.E."/>
        </authorList>
    </citation>
    <scope>NUCLEOTIDE SEQUENCE</scope>
</reference>
<evidence type="ECO:0000259" key="7">
    <source>
        <dbReference type="Pfam" id="PF04675"/>
    </source>
</evidence>
<evidence type="ECO:0000256" key="5">
    <source>
        <dbReference type="ARBA" id="ARBA00023204"/>
    </source>
</evidence>
<keyword evidence="5" id="KW-0234">DNA repair</keyword>
<dbReference type="AlphaFoldDB" id="A0A1B6M7R0"/>
<name>A0A1B6M7R0_9HEMI</name>
<dbReference type="GO" id="GO:0006310">
    <property type="term" value="P:DNA recombination"/>
    <property type="evidence" value="ECO:0007669"/>
    <property type="project" value="UniProtKB-KW"/>
</dbReference>
<evidence type="ECO:0000256" key="2">
    <source>
        <dbReference type="ARBA" id="ARBA00022598"/>
    </source>
</evidence>
<evidence type="ECO:0000313" key="8">
    <source>
        <dbReference type="EMBL" id="JAT31966.1"/>
    </source>
</evidence>
<dbReference type="GO" id="GO:0003910">
    <property type="term" value="F:DNA ligase (ATP) activity"/>
    <property type="evidence" value="ECO:0007669"/>
    <property type="project" value="InterPro"/>
</dbReference>
<dbReference type="InterPro" id="IPR036599">
    <property type="entry name" value="DNA_ligase_N_sf"/>
</dbReference>
<feature type="region of interest" description="Disordered" evidence="6">
    <location>
        <begin position="1"/>
        <end position="326"/>
    </location>
</feature>
<evidence type="ECO:0000256" key="4">
    <source>
        <dbReference type="ARBA" id="ARBA00023172"/>
    </source>
</evidence>
<dbReference type="InterPro" id="IPR012308">
    <property type="entry name" value="DNA_ligase_ATP-dep_N"/>
</dbReference>
<dbReference type="GO" id="GO:1903461">
    <property type="term" value="P:Okazaki fragment processing involved in mitotic DNA replication"/>
    <property type="evidence" value="ECO:0007669"/>
    <property type="project" value="TreeGrafter"/>
</dbReference>
<feature type="compositionally biased region" description="Polar residues" evidence="6">
    <location>
        <begin position="1"/>
        <end position="10"/>
    </location>
</feature>
<dbReference type="Gene3D" id="1.10.3260.10">
    <property type="entry name" value="DNA ligase, ATP-dependent, N-terminal domain"/>
    <property type="match status" value="1"/>
</dbReference>
<keyword evidence="3" id="KW-0227">DNA damage</keyword>
<feature type="compositionally biased region" description="Polar residues" evidence="6">
    <location>
        <begin position="233"/>
        <end position="245"/>
    </location>
</feature>
<feature type="compositionally biased region" description="Basic and acidic residues" evidence="6">
    <location>
        <begin position="212"/>
        <end position="227"/>
    </location>
</feature>
<keyword evidence="2" id="KW-0436">Ligase</keyword>
<keyword evidence="4" id="KW-0233">DNA recombination</keyword>
<feature type="compositionally biased region" description="Basic and acidic residues" evidence="6">
    <location>
        <begin position="246"/>
        <end position="310"/>
    </location>
</feature>
<dbReference type="GO" id="GO:0003677">
    <property type="term" value="F:DNA binding"/>
    <property type="evidence" value="ECO:0007669"/>
    <property type="project" value="InterPro"/>
</dbReference>
<dbReference type="PANTHER" id="PTHR45674:SF4">
    <property type="entry name" value="DNA LIGASE 1"/>
    <property type="match status" value="1"/>
</dbReference>
<dbReference type="InterPro" id="IPR050191">
    <property type="entry name" value="ATP-dep_DNA_ligase"/>
</dbReference>
<dbReference type="PANTHER" id="PTHR45674">
    <property type="entry name" value="DNA LIGASE 1/3 FAMILY MEMBER"/>
    <property type="match status" value="1"/>
</dbReference>
<evidence type="ECO:0000256" key="3">
    <source>
        <dbReference type="ARBA" id="ARBA00022763"/>
    </source>
</evidence>
<feature type="domain" description="DNA ligase ATP-dependent N-terminal" evidence="7">
    <location>
        <begin position="344"/>
        <end position="417"/>
    </location>
</feature>
<evidence type="ECO:0000256" key="1">
    <source>
        <dbReference type="ARBA" id="ARBA00007572"/>
    </source>
</evidence>
<sequence>MSQKSITSFFKSKPLPSTPGAKKCEESPKKSSCEGNGVSRSPSPAKSGRRKRKQIIDSDDEDEIGSSSTEKSPPKKKTITNGNQDKKEDVPEGDENESMTKSASKDTDSSSAQTSKIALKTPTRITAKRTLPAGSPLHPNIQKVLDERGVKKVDTQEGNKNNDSSGDEDIKQLPKDDSDKDACKAKSPKEDPDVSEPLNDEAAKKSPANSKSEAKEKKSSPKVEKPKKVTAKSKLSQFKKQTVSKSAKETPKLIKSDDKQSETKTESEPVEKEKNCEEEKSPKQESKQEPPPKKKEIHAFFGVKKDKDGKVSAPPPDPGASYDPSKNKYHPIDDAFWKHGEKVPYLALARTLEEVEGVKARLKMIEILSNYLRSVVVLSPDDLLPSVYLCLNKLAPAYHSLELGVADTTLYKTIAQTT</sequence>
<dbReference type="EMBL" id="GEBQ01008011">
    <property type="protein sequence ID" value="JAT31966.1"/>
    <property type="molecule type" value="Transcribed_RNA"/>
</dbReference>
<evidence type="ECO:0000256" key="6">
    <source>
        <dbReference type="SAM" id="MobiDB-lite"/>
    </source>
</evidence>
<comment type="similarity">
    <text evidence="1">Belongs to the ATP-dependent DNA ligase family.</text>
</comment>
<organism evidence="8">
    <name type="scientific">Graphocephala atropunctata</name>
    <dbReference type="NCBI Taxonomy" id="36148"/>
    <lineage>
        <taxon>Eukaryota</taxon>
        <taxon>Metazoa</taxon>
        <taxon>Ecdysozoa</taxon>
        <taxon>Arthropoda</taxon>
        <taxon>Hexapoda</taxon>
        <taxon>Insecta</taxon>
        <taxon>Pterygota</taxon>
        <taxon>Neoptera</taxon>
        <taxon>Paraneoptera</taxon>
        <taxon>Hemiptera</taxon>
        <taxon>Auchenorrhyncha</taxon>
        <taxon>Membracoidea</taxon>
        <taxon>Cicadellidae</taxon>
        <taxon>Cicadellinae</taxon>
        <taxon>Cicadellini</taxon>
        <taxon>Graphocephala</taxon>
    </lineage>
</organism>
<feature type="compositionally biased region" description="Basic and acidic residues" evidence="6">
    <location>
        <begin position="22"/>
        <end position="32"/>
    </location>
</feature>
<dbReference type="Pfam" id="PF04675">
    <property type="entry name" value="DNA_ligase_A_N"/>
    <property type="match status" value="1"/>
</dbReference>
<feature type="compositionally biased region" description="Basic and acidic residues" evidence="6">
    <location>
        <begin position="168"/>
        <end position="192"/>
    </location>
</feature>
<feature type="non-terminal residue" evidence="8">
    <location>
        <position position="418"/>
    </location>
</feature>